<keyword evidence="3" id="KW-1185">Reference proteome</keyword>
<dbReference type="EMBL" id="AP023343">
    <property type="protein sequence ID" value="BCI92861.1"/>
    <property type="molecule type" value="Genomic_DNA"/>
</dbReference>
<protein>
    <recommendedName>
        <fullName evidence="1">PE domain-containing protein</fullName>
    </recommendedName>
</protein>
<dbReference type="Proteomes" id="UP000516380">
    <property type="component" value="Chromosome"/>
</dbReference>
<dbReference type="SUPFAM" id="SSF140459">
    <property type="entry name" value="PE/PPE dimer-like"/>
    <property type="match status" value="1"/>
</dbReference>
<sequence length="159" mass="15639">MSYLVVGPELLASAATDLTRIEQAIGAANVAALPHTSELLAAGADEVSTAVAALFSGHARVYQAVSAQATAFHDRFVQAINGAGVSYAGAEAANVQQTLLDAINAPVQTLLGRPLIGDGVHGSAPGQAGGPGGLLYGNGGNGAAGMTPGWLVAPVALRG</sequence>
<dbReference type="Pfam" id="PF00934">
    <property type="entry name" value="PE"/>
    <property type="match status" value="1"/>
</dbReference>
<dbReference type="Gene3D" id="1.10.287.850">
    <property type="entry name" value="HP0062-like domain"/>
    <property type="match status" value="1"/>
</dbReference>
<feature type="domain" description="PE" evidence="1">
    <location>
        <begin position="4"/>
        <end position="94"/>
    </location>
</feature>
<organism evidence="2 3">
    <name type="scientific">Mycobacterium kansasii</name>
    <dbReference type="NCBI Taxonomy" id="1768"/>
    <lineage>
        <taxon>Bacteria</taxon>
        <taxon>Bacillati</taxon>
        <taxon>Actinomycetota</taxon>
        <taxon>Actinomycetes</taxon>
        <taxon>Mycobacteriales</taxon>
        <taxon>Mycobacteriaceae</taxon>
        <taxon>Mycobacterium</taxon>
    </lineage>
</organism>
<evidence type="ECO:0000259" key="1">
    <source>
        <dbReference type="Pfam" id="PF00934"/>
    </source>
</evidence>
<proteinExistence type="predicted"/>
<evidence type="ECO:0000313" key="3">
    <source>
        <dbReference type="Proteomes" id="UP000516380"/>
    </source>
</evidence>
<dbReference type="InterPro" id="IPR038332">
    <property type="entry name" value="PPE_sf"/>
</dbReference>
<dbReference type="AlphaFoldDB" id="A0A7G1IPF9"/>
<accession>A0A7G1IPF9</accession>
<evidence type="ECO:0000313" key="2">
    <source>
        <dbReference type="EMBL" id="BCI92861.1"/>
    </source>
</evidence>
<gene>
    <name evidence="2" type="ORF">NIIDMKKI_80670</name>
</gene>
<dbReference type="InterPro" id="IPR000084">
    <property type="entry name" value="PE-PGRS_N"/>
</dbReference>
<name>A0A7G1IPF9_MYCKA</name>
<reference evidence="2 3" key="1">
    <citation type="submission" date="2020-07" db="EMBL/GenBank/DDBJ databases">
        <title>Mycobacterium kansasii (former subtype) with zoonotic potential isolated from diseased indoor pet cat, Japan.</title>
        <authorList>
            <person name="Fukano H."/>
            <person name="Terazono T."/>
            <person name="Hoshino Y."/>
        </authorList>
    </citation>
    <scope>NUCLEOTIDE SEQUENCE [LARGE SCALE GENOMIC DNA]</scope>
    <source>
        <strain evidence="2 3">Kuro-I</strain>
    </source>
</reference>